<sequence>MQRRHNSCRRKESHVRPCDHHSLAWCVHEGYSIHGRCTHGHPVSYTDWNNIPVQVSSYSGGNFFPSLSPWSAKNGRTRRITRHPVTTGQRPHILQLRLRSLLSRDYLDGLDAFHDRLQVPRKISQ</sequence>
<accession>A0A8D8VQR7</accession>
<dbReference type="EMBL" id="HBUF01347461">
    <property type="protein sequence ID" value="CAG6710802.1"/>
    <property type="molecule type" value="Transcribed_RNA"/>
</dbReference>
<organism evidence="1">
    <name type="scientific">Cacopsylla melanoneura</name>
    <dbReference type="NCBI Taxonomy" id="428564"/>
    <lineage>
        <taxon>Eukaryota</taxon>
        <taxon>Metazoa</taxon>
        <taxon>Ecdysozoa</taxon>
        <taxon>Arthropoda</taxon>
        <taxon>Hexapoda</taxon>
        <taxon>Insecta</taxon>
        <taxon>Pterygota</taxon>
        <taxon>Neoptera</taxon>
        <taxon>Paraneoptera</taxon>
        <taxon>Hemiptera</taxon>
        <taxon>Sternorrhyncha</taxon>
        <taxon>Psylloidea</taxon>
        <taxon>Psyllidae</taxon>
        <taxon>Psyllinae</taxon>
        <taxon>Cacopsylla</taxon>
    </lineage>
</organism>
<evidence type="ECO:0000313" key="1">
    <source>
        <dbReference type="EMBL" id="CAG6632233.1"/>
    </source>
</evidence>
<dbReference type="EMBL" id="HBUF01079013">
    <property type="protein sequence ID" value="CAG6632233.1"/>
    <property type="molecule type" value="Transcribed_RNA"/>
</dbReference>
<reference evidence="1" key="1">
    <citation type="submission" date="2021-05" db="EMBL/GenBank/DDBJ databases">
        <authorList>
            <person name="Alioto T."/>
            <person name="Alioto T."/>
            <person name="Gomez Garrido J."/>
        </authorList>
    </citation>
    <scope>NUCLEOTIDE SEQUENCE</scope>
</reference>
<name>A0A8D8VQR7_9HEMI</name>
<dbReference type="EMBL" id="HBUF01347460">
    <property type="protein sequence ID" value="CAG6710800.1"/>
    <property type="molecule type" value="Transcribed_RNA"/>
</dbReference>
<proteinExistence type="predicted"/>
<dbReference type="EMBL" id="HBUF01347459">
    <property type="protein sequence ID" value="CAG6710798.1"/>
    <property type="molecule type" value="Transcribed_RNA"/>
</dbReference>
<protein>
    <submittedName>
        <fullName evidence="1">Uncharacterized protein</fullName>
    </submittedName>
</protein>
<dbReference type="AlphaFoldDB" id="A0A8D8VQR7"/>
<dbReference type="EMBL" id="HBUF01079012">
    <property type="protein sequence ID" value="CAG6632231.1"/>
    <property type="molecule type" value="Transcribed_RNA"/>
</dbReference>